<reference evidence="2" key="1">
    <citation type="journal article" date="2011" name="Nat. Commun.">
        <title>Effector diversification within compartments of the Leptosphaeria maculans genome affected by Repeat-Induced Point mutations.</title>
        <authorList>
            <person name="Rouxel T."/>
            <person name="Grandaubert J."/>
            <person name="Hane J.K."/>
            <person name="Hoede C."/>
            <person name="van de Wouw A.P."/>
            <person name="Couloux A."/>
            <person name="Dominguez V."/>
            <person name="Anthouard V."/>
            <person name="Bally P."/>
            <person name="Bourras S."/>
            <person name="Cozijnsen A.J."/>
            <person name="Ciuffetti L.M."/>
            <person name="Degrave A."/>
            <person name="Dilmaghani A."/>
            <person name="Duret L."/>
            <person name="Fudal I."/>
            <person name="Goodwin S.B."/>
            <person name="Gout L."/>
            <person name="Glaser N."/>
            <person name="Linglin J."/>
            <person name="Kema G.H.J."/>
            <person name="Lapalu N."/>
            <person name="Lawrence C.B."/>
            <person name="May K."/>
            <person name="Meyer M."/>
            <person name="Ollivier B."/>
            <person name="Poulain J."/>
            <person name="Schoch C.L."/>
            <person name="Simon A."/>
            <person name="Spatafora J.W."/>
            <person name="Stachowiak A."/>
            <person name="Turgeon B.G."/>
            <person name="Tyler B.M."/>
            <person name="Vincent D."/>
            <person name="Weissenbach J."/>
            <person name="Amselem J."/>
            <person name="Quesneville H."/>
            <person name="Oliver R.P."/>
            <person name="Wincker P."/>
            <person name="Balesdent M.-H."/>
            <person name="Howlett B.J."/>
        </authorList>
    </citation>
    <scope>NUCLEOTIDE SEQUENCE [LARGE SCALE GENOMIC DNA]</scope>
    <source>
        <strain evidence="2">JN3 / isolate v23.1.3 / race Av1-4-5-6-7-8</strain>
    </source>
</reference>
<accession>E5A897</accession>
<dbReference type="Proteomes" id="UP000002668">
    <property type="component" value="Genome"/>
</dbReference>
<dbReference type="HOGENOM" id="CLU_3125375_0_0_1"/>
<evidence type="ECO:0000313" key="1">
    <source>
        <dbReference type="EMBL" id="CBX99842.1"/>
    </source>
</evidence>
<dbReference type="EMBL" id="FP929137">
    <property type="protein sequence ID" value="CBX99842.1"/>
    <property type="molecule type" value="Genomic_DNA"/>
</dbReference>
<organism evidence="2">
    <name type="scientific">Leptosphaeria maculans (strain JN3 / isolate v23.1.3 / race Av1-4-5-6-7-8)</name>
    <name type="common">Blackleg fungus</name>
    <name type="synonym">Phoma lingam</name>
    <dbReference type="NCBI Taxonomy" id="985895"/>
    <lineage>
        <taxon>Eukaryota</taxon>
        <taxon>Fungi</taxon>
        <taxon>Dikarya</taxon>
        <taxon>Ascomycota</taxon>
        <taxon>Pezizomycotina</taxon>
        <taxon>Dothideomycetes</taxon>
        <taxon>Pleosporomycetidae</taxon>
        <taxon>Pleosporales</taxon>
        <taxon>Pleosporineae</taxon>
        <taxon>Leptosphaeriaceae</taxon>
        <taxon>Plenodomus</taxon>
        <taxon>Plenodomus lingam/Leptosphaeria maculans species complex</taxon>
    </lineage>
</organism>
<dbReference type="VEuPathDB" id="FungiDB:LEMA_uP074310.1"/>
<name>E5A897_LEPMJ</name>
<keyword evidence="2" id="KW-1185">Reference proteome</keyword>
<sequence length="50" mass="5478">MAGHTYRTPRVYSVSTTRATTPISWCFQIEACKGLSQRAPSATEGCWNVG</sequence>
<evidence type="ECO:0000313" key="2">
    <source>
        <dbReference type="Proteomes" id="UP000002668"/>
    </source>
</evidence>
<gene>
    <name evidence="1" type="ORF">LEMA_uP074310.1</name>
</gene>
<dbReference type="AlphaFoldDB" id="E5A897"/>
<dbReference type="InParanoid" id="E5A897"/>
<proteinExistence type="predicted"/>
<protein>
    <submittedName>
        <fullName evidence="1">Predicted protein</fullName>
    </submittedName>
</protein>